<keyword evidence="3" id="KW-1185">Reference proteome</keyword>
<evidence type="ECO:0000313" key="2">
    <source>
        <dbReference type="EMBL" id="GAA2090901.1"/>
    </source>
</evidence>
<accession>A0ABN2WF75</accession>
<protein>
    <submittedName>
        <fullName evidence="2">Uncharacterized protein</fullName>
    </submittedName>
</protein>
<dbReference type="Proteomes" id="UP001500016">
    <property type="component" value="Unassembled WGS sequence"/>
</dbReference>
<dbReference type="RefSeq" id="WP_344532088.1">
    <property type="nucleotide sequence ID" value="NZ_BAAAPE010000013.1"/>
</dbReference>
<organism evidence="2 3">
    <name type="scientific">Streptomyces albiaxialis</name>
    <dbReference type="NCBI Taxonomy" id="329523"/>
    <lineage>
        <taxon>Bacteria</taxon>
        <taxon>Bacillati</taxon>
        <taxon>Actinomycetota</taxon>
        <taxon>Actinomycetes</taxon>
        <taxon>Kitasatosporales</taxon>
        <taxon>Streptomycetaceae</taxon>
        <taxon>Streptomyces</taxon>
    </lineage>
</organism>
<sequence length="174" mass="18766">MSEPTGDGPRPGEGYAVEIASLRKILKPMEESVVAAHKIKNDWKPMAQHIHDSATIDIVSPAKEMLSSWGFGMGRVAEHADTVVETLRQVLSAYVLADLLGIKHFSPTEDNMAKLPFGKEGMAAWKNGQRPDFDPPPRITGDPLPGGPVPYDSSKRGTQEPFPETAGTPQGPIA</sequence>
<gene>
    <name evidence="2" type="ORF">GCM10009801_56200</name>
</gene>
<proteinExistence type="predicted"/>
<dbReference type="EMBL" id="BAAAPE010000013">
    <property type="protein sequence ID" value="GAA2090901.1"/>
    <property type="molecule type" value="Genomic_DNA"/>
</dbReference>
<name>A0ABN2WF75_9ACTN</name>
<feature type="region of interest" description="Disordered" evidence="1">
    <location>
        <begin position="123"/>
        <end position="174"/>
    </location>
</feature>
<evidence type="ECO:0000256" key="1">
    <source>
        <dbReference type="SAM" id="MobiDB-lite"/>
    </source>
</evidence>
<evidence type="ECO:0000313" key="3">
    <source>
        <dbReference type="Proteomes" id="UP001500016"/>
    </source>
</evidence>
<comment type="caution">
    <text evidence="2">The sequence shown here is derived from an EMBL/GenBank/DDBJ whole genome shotgun (WGS) entry which is preliminary data.</text>
</comment>
<reference evidence="2 3" key="1">
    <citation type="journal article" date="2019" name="Int. J. Syst. Evol. Microbiol.">
        <title>The Global Catalogue of Microorganisms (GCM) 10K type strain sequencing project: providing services to taxonomists for standard genome sequencing and annotation.</title>
        <authorList>
            <consortium name="The Broad Institute Genomics Platform"/>
            <consortium name="The Broad Institute Genome Sequencing Center for Infectious Disease"/>
            <person name="Wu L."/>
            <person name="Ma J."/>
        </authorList>
    </citation>
    <scope>NUCLEOTIDE SEQUENCE [LARGE SCALE GENOMIC DNA]</scope>
    <source>
        <strain evidence="2 3">JCM 15478</strain>
    </source>
</reference>